<organism evidence="2 3">
    <name type="scientific">Robertmurraya beringensis</name>
    <dbReference type="NCBI Taxonomy" id="641660"/>
    <lineage>
        <taxon>Bacteria</taxon>
        <taxon>Bacillati</taxon>
        <taxon>Bacillota</taxon>
        <taxon>Bacilli</taxon>
        <taxon>Bacillales</taxon>
        <taxon>Bacillaceae</taxon>
        <taxon>Robertmurraya</taxon>
    </lineage>
</organism>
<evidence type="ECO:0000256" key="1">
    <source>
        <dbReference type="SAM" id="Phobius"/>
    </source>
</evidence>
<keyword evidence="3" id="KW-1185">Reference proteome</keyword>
<reference evidence="2 3" key="1">
    <citation type="submission" date="2024-09" db="EMBL/GenBank/DDBJ databases">
        <authorList>
            <person name="Sun Q."/>
            <person name="Mori K."/>
        </authorList>
    </citation>
    <scope>NUCLEOTIDE SEQUENCE [LARGE SCALE GENOMIC DNA]</scope>
    <source>
        <strain evidence="2 3">CGMCC 1.9126</strain>
    </source>
</reference>
<protein>
    <recommendedName>
        <fullName evidence="4">Type 4 fimbrial biogenesis protein PilX N-terminal domain-containing protein</fullName>
    </recommendedName>
</protein>
<keyword evidence="1" id="KW-0472">Membrane</keyword>
<feature type="transmembrane region" description="Helical" evidence="1">
    <location>
        <begin position="12"/>
        <end position="32"/>
    </location>
</feature>
<evidence type="ECO:0000313" key="3">
    <source>
        <dbReference type="Proteomes" id="UP001589738"/>
    </source>
</evidence>
<name>A0ABV6KPE4_9BACI</name>
<comment type="caution">
    <text evidence="2">The sequence shown here is derived from an EMBL/GenBank/DDBJ whole genome shotgun (WGS) entry which is preliminary data.</text>
</comment>
<proteinExistence type="predicted"/>
<gene>
    <name evidence="2" type="ORF">ACFFHF_00625</name>
</gene>
<evidence type="ECO:0008006" key="4">
    <source>
        <dbReference type="Google" id="ProtNLM"/>
    </source>
</evidence>
<evidence type="ECO:0000313" key="2">
    <source>
        <dbReference type="EMBL" id="MFC0473848.1"/>
    </source>
</evidence>
<dbReference type="EMBL" id="JBHLUU010000005">
    <property type="protein sequence ID" value="MFC0473848.1"/>
    <property type="molecule type" value="Genomic_DNA"/>
</dbReference>
<keyword evidence="1" id="KW-0812">Transmembrane</keyword>
<accession>A0ABV6KPE4</accession>
<dbReference type="RefSeq" id="WP_377057393.1">
    <property type="nucleotide sequence ID" value="NZ_JBHLUU010000005.1"/>
</dbReference>
<sequence length="340" mass="36866">MIRRLKGNESGAALMIVLFIVVLVSIVGTAMLSTTTYGLQNVVKTTKEQEEFYRAEGAIEIVLSEMSNYKNVSTGSSGPFAYLKEQPSSASYQIGGKNVQVNISTDPDISTIIPNSSKQTVEVMIEASYDNHSNISRIMSFDVEVSAEAKANTETAYNYVDDSAFKDKGQYKIQIDQIQLNIYNKIINELGINWSSFTTVLDKKEVEKGDTFVFPPGISKYKEISLSGNGRKMIIPSNSIVFAKTIDLRGSGNTDSQLVIEGALVAETLDNNGNSVVTVNSGLIVNHIKGTSKAFEVNGKASGISCSLLPVACQVLNDSSSSTKNISNIQSKTIEFSTDR</sequence>
<dbReference type="Proteomes" id="UP001589738">
    <property type="component" value="Unassembled WGS sequence"/>
</dbReference>
<keyword evidence="1" id="KW-1133">Transmembrane helix</keyword>